<feature type="repeat" description="WD" evidence="3">
    <location>
        <begin position="645"/>
        <end position="676"/>
    </location>
</feature>
<dbReference type="Proteomes" id="UP000437131">
    <property type="component" value="Unassembled WGS sequence"/>
</dbReference>
<dbReference type="GO" id="GO:0017070">
    <property type="term" value="F:U6 snRNA binding"/>
    <property type="evidence" value="ECO:0007669"/>
    <property type="project" value="TreeGrafter"/>
</dbReference>
<dbReference type="SMART" id="SM00320">
    <property type="entry name" value="WD40"/>
    <property type="match status" value="8"/>
</dbReference>
<dbReference type="InterPro" id="IPR036322">
    <property type="entry name" value="WD40_repeat_dom_sf"/>
</dbReference>
<feature type="repeat" description="WD" evidence="3">
    <location>
        <begin position="561"/>
        <end position="602"/>
    </location>
</feature>
<comment type="caution">
    <text evidence="5">The sequence shown here is derived from an EMBL/GenBank/DDBJ whole genome shotgun (WGS) entry which is preliminary data.</text>
</comment>
<evidence type="ECO:0000256" key="2">
    <source>
        <dbReference type="ARBA" id="ARBA00022737"/>
    </source>
</evidence>
<feature type="repeat" description="WD" evidence="3">
    <location>
        <begin position="475"/>
        <end position="518"/>
    </location>
</feature>
<dbReference type="Pfam" id="PF00400">
    <property type="entry name" value="WD40"/>
    <property type="match status" value="4"/>
</dbReference>
<dbReference type="PROSITE" id="PS50294">
    <property type="entry name" value="WD_REPEATS_REGION"/>
    <property type="match status" value="6"/>
</dbReference>
<dbReference type="CDD" id="cd00200">
    <property type="entry name" value="WD40"/>
    <property type="match status" value="1"/>
</dbReference>
<feature type="repeat" description="WD" evidence="3">
    <location>
        <begin position="603"/>
        <end position="644"/>
    </location>
</feature>
<reference evidence="5 6" key="1">
    <citation type="submission" date="2019-11" db="EMBL/GenBank/DDBJ databases">
        <title>Isolation of a new High Light Tolerant Cyanobacteria.</title>
        <authorList>
            <person name="Dobson Z."/>
            <person name="Vaughn N."/>
            <person name="Vaughn M."/>
            <person name="Fromme P."/>
            <person name="Mazor Y."/>
        </authorList>
    </citation>
    <scope>NUCLEOTIDE SEQUENCE [LARGE SCALE GENOMIC DNA]</scope>
    <source>
        <strain evidence="5 6">0216</strain>
    </source>
</reference>
<dbReference type="PRINTS" id="PR00320">
    <property type="entry name" value="GPROTEINBRPT"/>
</dbReference>
<evidence type="ECO:0000313" key="6">
    <source>
        <dbReference type="Proteomes" id="UP000437131"/>
    </source>
</evidence>
<sequence>MPLNTNLSLMDEDKLKKLEEQLYNDTPFFGDRIRQNAARELIEEKTPQTVELLIRAFIFSQDKNFRNLILNSLKSIKIQETALTDVICRIWAETRDEDLSKLIKLKGWVATNPPELRLLTALNLGWRGIIDEKGIEIIAPLINLYLTENDAFTKKIAQMWLHSLSQPELQEEVCRLASEENNQEALILATECGYTPSDPSQAALFCYFTQQWDKYREIDPDYQLLENFYYNATSELQERIEKHGITFKRLEWIWIVLGGKKGRRLREITKSQWENIIQTMVMGQHWNLLLSFVPIVPAVFSQKIVKKLETKRLAIKEPELKQKLTQLSQLFQNIKGNIPPQGNLVRCYHTLEGHTKAIEAIAISPDCKTLVSAGDELIRVWDIDTGKLLNTLNGHLKPITSLCLSGDGTILASGSRDKTVSLWRLPEGNLIGNLSANTASVWSLAMTKSAKLIASASYQEIRLWQYPQGRLFKNLRGHQREVEKVILSQDDSLLIAGGGTKDNSIRVWRLPEGDHLYNLFGHQDAICDLAVTSDNKILASASKDHTIKLWSLEEGKEIATLEGHLGRVWCLAITSDNENLVTGSDDGTVKIWSLTTHNLLDTFAGHEDGIFCLDISPDGRLLATGGRDKTVRMWDLTTGENVNTLNVHQGIITQIKFTDDGTNLITGSGDRTLKIWRWDLSRLCNISPRLMTKEDKQWLKSALESGHLTPQEQEWITLLAKLQKNE</sequence>
<dbReference type="EMBL" id="WMIA01000004">
    <property type="protein sequence ID" value="MTF38264.1"/>
    <property type="molecule type" value="Genomic_DNA"/>
</dbReference>
<feature type="repeat" description="WD" evidence="3">
    <location>
        <begin position="519"/>
        <end position="560"/>
    </location>
</feature>
<evidence type="ECO:0000259" key="4">
    <source>
        <dbReference type="Pfam" id="PF23586"/>
    </source>
</evidence>
<dbReference type="InterPro" id="IPR001680">
    <property type="entry name" value="WD40_rpt"/>
</dbReference>
<name>A0A844GNU3_9CHRO</name>
<dbReference type="PANTHER" id="PTHR19846:SF0">
    <property type="entry name" value="PRE-MRNA PROCESSING FACTOR 4"/>
    <property type="match status" value="1"/>
</dbReference>
<dbReference type="SUPFAM" id="SSF50978">
    <property type="entry name" value="WD40 repeat-like"/>
    <property type="match status" value="1"/>
</dbReference>
<gene>
    <name evidence="5" type="ORF">GGC33_04930</name>
</gene>
<dbReference type="PROSITE" id="PS00678">
    <property type="entry name" value="WD_REPEATS_1"/>
    <property type="match status" value="1"/>
</dbReference>
<proteinExistence type="predicted"/>
<dbReference type="InterPro" id="IPR056534">
    <property type="entry name" value="Beta-prop_NWD2_C"/>
</dbReference>
<dbReference type="InterPro" id="IPR015943">
    <property type="entry name" value="WD40/YVTN_repeat-like_dom_sf"/>
</dbReference>
<dbReference type="SUPFAM" id="SSF82171">
    <property type="entry name" value="DPP6 N-terminal domain-like"/>
    <property type="match status" value="1"/>
</dbReference>
<protein>
    <recommendedName>
        <fullName evidence="4">NWD2 C-terminal beta-propeller domain-containing protein</fullName>
    </recommendedName>
</protein>
<keyword evidence="1 3" id="KW-0853">WD repeat</keyword>
<keyword evidence="2" id="KW-0677">Repeat</keyword>
<dbReference type="InterPro" id="IPR020472">
    <property type="entry name" value="WD40_PAC1"/>
</dbReference>
<feature type="repeat" description="WD" evidence="3">
    <location>
        <begin position="392"/>
        <end position="433"/>
    </location>
</feature>
<feature type="repeat" description="WD" evidence="3">
    <location>
        <begin position="351"/>
        <end position="391"/>
    </location>
</feature>
<evidence type="ECO:0000256" key="1">
    <source>
        <dbReference type="ARBA" id="ARBA00022574"/>
    </source>
</evidence>
<dbReference type="PROSITE" id="PS50082">
    <property type="entry name" value="WD_REPEATS_2"/>
    <property type="match status" value="7"/>
</dbReference>
<dbReference type="PANTHER" id="PTHR19846">
    <property type="entry name" value="WD40 REPEAT PROTEIN"/>
    <property type="match status" value="1"/>
</dbReference>
<dbReference type="Pfam" id="PF23586">
    <property type="entry name" value="Beta-prop_NWD2_C"/>
    <property type="match status" value="1"/>
</dbReference>
<dbReference type="AlphaFoldDB" id="A0A844GNU3"/>
<dbReference type="GO" id="GO:0030621">
    <property type="term" value="F:U4 snRNA binding"/>
    <property type="evidence" value="ECO:0007669"/>
    <property type="project" value="TreeGrafter"/>
</dbReference>
<organism evidence="5 6">
    <name type="scientific">Cyanobacterium aponinum 0216</name>
    <dbReference type="NCBI Taxonomy" id="2676140"/>
    <lineage>
        <taxon>Bacteria</taxon>
        <taxon>Bacillati</taxon>
        <taxon>Cyanobacteriota</taxon>
        <taxon>Cyanophyceae</taxon>
        <taxon>Oscillatoriophycideae</taxon>
        <taxon>Chroococcales</taxon>
        <taxon>Geminocystaceae</taxon>
        <taxon>Cyanobacterium</taxon>
    </lineage>
</organism>
<evidence type="ECO:0000256" key="3">
    <source>
        <dbReference type="PROSITE-ProRule" id="PRU00221"/>
    </source>
</evidence>
<dbReference type="Gene3D" id="2.130.10.10">
    <property type="entry name" value="YVTN repeat-like/Quinoprotein amine dehydrogenase"/>
    <property type="match status" value="3"/>
</dbReference>
<evidence type="ECO:0000313" key="5">
    <source>
        <dbReference type="EMBL" id="MTF38264.1"/>
    </source>
</evidence>
<accession>A0A844GNU3</accession>
<dbReference type="InterPro" id="IPR019775">
    <property type="entry name" value="WD40_repeat_CS"/>
</dbReference>
<feature type="domain" description="NWD2 C-terminal beta-propeller" evidence="4">
    <location>
        <begin position="395"/>
        <end position="551"/>
    </location>
</feature>
<dbReference type="GO" id="GO:0000398">
    <property type="term" value="P:mRNA splicing, via spliceosome"/>
    <property type="evidence" value="ECO:0007669"/>
    <property type="project" value="TreeGrafter"/>
</dbReference>